<evidence type="ECO:0000313" key="4">
    <source>
        <dbReference type="Proteomes" id="UP000298030"/>
    </source>
</evidence>
<feature type="region of interest" description="Disordered" evidence="1">
    <location>
        <begin position="102"/>
        <end position="123"/>
    </location>
</feature>
<organism evidence="3 4">
    <name type="scientific">Coprinellus micaceus</name>
    <name type="common">Glistening ink-cap mushroom</name>
    <name type="synonym">Coprinus micaceus</name>
    <dbReference type="NCBI Taxonomy" id="71717"/>
    <lineage>
        <taxon>Eukaryota</taxon>
        <taxon>Fungi</taxon>
        <taxon>Dikarya</taxon>
        <taxon>Basidiomycota</taxon>
        <taxon>Agaricomycotina</taxon>
        <taxon>Agaricomycetes</taxon>
        <taxon>Agaricomycetidae</taxon>
        <taxon>Agaricales</taxon>
        <taxon>Agaricineae</taxon>
        <taxon>Psathyrellaceae</taxon>
        <taxon>Coprinellus</taxon>
    </lineage>
</organism>
<feature type="signal peptide" evidence="2">
    <location>
        <begin position="1"/>
        <end position="18"/>
    </location>
</feature>
<accession>A0A4Y7SEX2</accession>
<keyword evidence="4" id="KW-1185">Reference proteome</keyword>
<evidence type="ECO:0000256" key="1">
    <source>
        <dbReference type="SAM" id="MobiDB-lite"/>
    </source>
</evidence>
<evidence type="ECO:0000256" key="2">
    <source>
        <dbReference type="SAM" id="SignalP"/>
    </source>
</evidence>
<sequence length="303" mass="29921">MKITPSFVLAALSSLAVAAPQAATLSTTVPAGTAISSTISTTLAPITSTFAAVPADGTATVTVTKLIYPVGLPEEYIAFLLGYSNSSIPDGTATAEPFPTITATSVPHNTTIPSTRSSSVRPTTRTFSAISSSAAPTIATSAVGTATTVTASGTIGFPQPDITAYPPPCGFVPGSPPNVTTFTDFPTAASSAGSVTSATASISTDSGVFTTVAAATPANGNFTTSTAVGTFVSTNGTAFPTPVPTTAFPSVCIPYTTTEIAGFPTVTAFPTGTTIDSSTDAPVTTSTIDASEPTSTSDASESA</sequence>
<reference evidence="3 4" key="1">
    <citation type="journal article" date="2019" name="Nat. Ecol. Evol.">
        <title>Megaphylogeny resolves global patterns of mushroom evolution.</title>
        <authorList>
            <person name="Varga T."/>
            <person name="Krizsan K."/>
            <person name="Foldi C."/>
            <person name="Dima B."/>
            <person name="Sanchez-Garcia M."/>
            <person name="Sanchez-Ramirez S."/>
            <person name="Szollosi G.J."/>
            <person name="Szarkandi J.G."/>
            <person name="Papp V."/>
            <person name="Albert L."/>
            <person name="Andreopoulos W."/>
            <person name="Angelini C."/>
            <person name="Antonin V."/>
            <person name="Barry K.W."/>
            <person name="Bougher N.L."/>
            <person name="Buchanan P."/>
            <person name="Buyck B."/>
            <person name="Bense V."/>
            <person name="Catcheside P."/>
            <person name="Chovatia M."/>
            <person name="Cooper J."/>
            <person name="Damon W."/>
            <person name="Desjardin D."/>
            <person name="Finy P."/>
            <person name="Geml J."/>
            <person name="Haridas S."/>
            <person name="Hughes K."/>
            <person name="Justo A."/>
            <person name="Karasinski D."/>
            <person name="Kautmanova I."/>
            <person name="Kiss B."/>
            <person name="Kocsube S."/>
            <person name="Kotiranta H."/>
            <person name="LaButti K.M."/>
            <person name="Lechner B.E."/>
            <person name="Liimatainen K."/>
            <person name="Lipzen A."/>
            <person name="Lukacs Z."/>
            <person name="Mihaltcheva S."/>
            <person name="Morgado L.N."/>
            <person name="Niskanen T."/>
            <person name="Noordeloos M.E."/>
            <person name="Ohm R.A."/>
            <person name="Ortiz-Santana B."/>
            <person name="Ovrebo C."/>
            <person name="Racz N."/>
            <person name="Riley R."/>
            <person name="Savchenko A."/>
            <person name="Shiryaev A."/>
            <person name="Soop K."/>
            <person name="Spirin V."/>
            <person name="Szebenyi C."/>
            <person name="Tomsovsky M."/>
            <person name="Tulloss R.E."/>
            <person name="Uehling J."/>
            <person name="Grigoriev I.V."/>
            <person name="Vagvolgyi C."/>
            <person name="Papp T."/>
            <person name="Martin F.M."/>
            <person name="Miettinen O."/>
            <person name="Hibbett D.S."/>
            <person name="Nagy L.G."/>
        </authorList>
    </citation>
    <scope>NUCLEOTIDE SEQUENCE [LARGE SCALE GENOMIC DNA]</scope>
    <source>
        <strain evidence="3 4">FP101781</strain>
    </source>
</reference>
<keyword evidence="2" id="KW-0732">Signal</keyword>
<evidence type="ECO:0000313" key="3">
    <source>
        <dbReference type="EMBL" id="TEB20134.1"/>
    </source>
</evidence>
<protein>
    <submittedName>
        <fullName evidence="3">Uncharacterized protein</fullName>
    </submittedName>
</protein>
<dbReference type="Proteomes" id="UP000298030">
    <property type="component" value="Unassembled WGS sequence"/>
</dbReference>
<comment type="caution">
    <text evidence="3">The sequence shown here is derived from an EMBL/GenBank/DDBJ whole genome shotgun (WGS) entry which is preliminary data.</text>
</comment>
<gene>
    <name evidence="3" type="ORF">FA13DRAFT_1801337</name>
</gene>
<proteinExistence type="predicted"/>
<dbReference type="STRING" id="71717.A0A4Y7SEX2"/>
<feature type="chain" id="PRO_5021302115" evidence="2">
    <location>
        <begin position="19"/>
        <end position="303"/>
    </location>
</feature>
<dbReference type="AlphaFoldDB" id="A0A4Y7SEX2"/>
<dbReference type="EMBL" id="QPFP01000154">
    <property type="protein sequence ID" value="TEB20134.1"/>
    <property type="molecule type" value="Genomic_DNA"/>
</dbReference>
<name>A0A4Y7SEX2_COPMI</name>
<feature type="region of interest" description="Disordered" evidence="1">
    <location>
        <begin position="273"/>
        <end position="303"/>
    </location>
</feature>
<feature type="compositionally biased region" description="Low complexity" evidence="1">
    <location>
        <begin position="110"/>
        <end position="123"/>
    </location>
</feature>